<keyword evidence="3" id="KW-1185">Reference proteome</keyword>
<feature type="compositionally biased region" description="Basic and acidic residues" evidence="1">
    <location>
        <begin position="70"/>
        <end position="82"/>
    </location>
</feature>
<dbReference type="EMBL" id="BRZM01000049">
    <property type="protein sequence ID" value="GLD62034.1"/>
    <property type="molecule type" value="Genomic_DNA"/>
</dbReference>
<evidence type="ECO:0000313" key="3">
    <source>
        <dbReference type="Proteomes" id="UP001279410"/>
    </source>
</evidence>
<feature type="region of interest" description="Disordered" evidence="1">
    <location>
        <begin position="146"/>
        <end position="184"/>
    </location>
</feature>
<feature type="region of interest" description="Disordered" evidence="1">
    <location>
        <begin position="219"/>
        <end position="247"/>
    </location>
</feature>
<evidence type="ECO:0000313" key="2">
    <source>
        <dbReference type="EMBL" id="GLD62034.1"/>
    </source>
</evidence>
<sequence length="281" mass="30892">MDDAYKPAPQESVKEPTPLDAITDQRKSRGQAENTREKKWCCLRTVPVSPLPKGVSTPDLTSSKPVQSDSPEHRGIQSKEAGEEGEDEDENERCHSLEALNLDDDMDDSIYYNLRRSTPPLIRKDQFKPVRDDSECIYADVKVVSSPSKSQLPSPSLHQPGPPPPPCAFLQPVPPPPPALPNPLPSLLLPVTLSSSFPRLPVPFPNPLPSLLPCTSPVHSPCPPPQPVPYAPPKPRYQRQPPVSNFIQPGFDAQAQALDDMREMEDIGPLPVSPHRGPSQF</sequence>
<feature type="compositionally biased region" description="Polar residues" evidence="1">
    <location>
        <begin position="58"/>
        <end position="69"/>
    </location>
</feature>
<dbReference type="AlphaFoldDB" id="A0AAD3MYA2"/>
<feature type="region of interest" description="Disordered" evidence="1">
    <location>
        <begin position="1"/>
        <end position="107"/>
    </location>
</feature>
<feature type="compositionally biased region" description="Low complexity" evidence="1">
    <location>
        <begin position="146"/>
        <end position="159"/>
    </location>
</feature>
<evidence type="ECO:0000256" key="1">
    <source>
        <dbReference type="SAM" id="MobiDB-lite"/>
    </source>
</evidence>
<proteinExistence type="predicted"/>
<protein>
    <submittedName>
        <fullName evidence="2">Docking protein 3-like protein</fullName>
    </submittedName>
</protein>
<name>A0AAD3MYA2_LATJO</name>
<comment type="caution">
    <text evidence="2">The sequence shown here is derived from an EMBL/GenBank/DDBJ whole genome shotgun (WGS) entry which is preliminary data.</text>
</comment>
<gene>
    <name evidence="2" type="ORF">AKAME5_001379100</name>
</gene>
<dbReference type="Proteomes" id="UP001279410">
    <property type="component" value="Unassembled WGS sequence"/>
</dbReference>
<feature type="compositionally biased region" description="Pro residues" evidence="1">
    <location>
        <begin position="160"/>
        <end position="184"/>
    </location>
</feature>
<organism evidence="2 3">
    <name type="scientific">Lates japonicus</name>
    <name type="common">Japanese lates</name>
    <dbReference type="NCBI Taxonomy" id="270547"/>
    <lineage>
        <taxon>Eukaryota</taxon>
        <taxon>Metazoa</taxon>
        <taxon>Chordata</taxon>
        <taxon>Craniata</taxon>
        <taxon>Vertebrata</taxon>
        <taxon>Euteleostomi</taxon>
        <taxon>Actinopterygii</taxon>
        <taxon>Neopterygii</taxon>
        <taxon>Teleostei</taxon>
        <taxon>Neoteleostei</taxon>
        <taxon>Acanthomorphata</taxon>
        <taxon>Carangaria</taxon>
        <taxon>Carangaria incertae sedis</taxon>
        <taxon>Centropomidae</taxon>
        <taxon>Lates</taxon>
    </lineage>
</organism>
<reference evidence="2" key="1">
    <citation type="submission" date="2022-08" db="EMBL/GenBank/DDBJ databases">
        <title>Genome sequencing of akame (Lates japonicus).</title>
        <authorList>
            <person name="Hashiguchi Y."/>
            <person name="Takahashi H."/>
        </authorList>
    </citation>
    <scope>NUCLEOTIDE SEQUENCE</scope>
    <source>
        <strain evidence="2">Kochi</strain>
    </source>
</reference>
<feature type="compositionally biased region" description="Pro residues" evidence="1">
    <location>
        <begin position="220"/>
        <end position="235"/>
    </location>
</feature>
<accession>A0AAD3MYA2</accession>